<keyword evidence="2" id="KW-1185">Reference proteome</keyword>
<name>A0AAV4XN82_CAEEX</name>
<protein>
    <submittedName>
        <fullName evidence="1">Uncharacterized protein</fullName>
    </submittedName>
</protein>
<reference evidence="1 2" key="1">
    <citation type="submission" date="2021-06" db="EMBL/GenBank/DDBJ databases">
        <title>Caerostris extrusa draft genome.</title>
        <authorList>
            <person name="Kono N."/>
            <person name="Arakawa K."/>
        </authorList>
    </citation>
    <scope>NUCLEOTIDE SEQUENCE [LARGE SCALE GENOMIC DNA]</scope>
</reference>
<proteinExistence type="predicted"/>
<evidence type="ECO:0000313" key="1">
    <source>
        <dbReference type="EMBL" id="GIY96446.1"/>
    </source>
</evidence>
<evidence type="ECO:0000313" key="2">
    <source>
        <dbReference type="Proteomes" id="UP001054945"/>
    </source>
</evidence>
<dbReference type="AlphaFoldDB" id="A0AAV4XN82"/>
<comment type="caution">
    <text evidence="1">The sequence shown here is derived from an EMBL/GenBank/DDBJ whole genome shotgun (WGS) entry which is preliminary data.</text>
</comment>
<accession>A0AAV4XN82</accession>
<dbReference type="Proteomes" id="UP001054945">
    <property type="component" value="Unassembled WGS sequence"/>
</dbReference>
<organism evidence="1 2">
    <name type="scientific">Caerostris extrusa</name>
    <name type="common">Bark spider</name>
    <name type="synonym">Caerostris bankana</name>
    <dbReference type="NCBI Taxonomy" id="172846"/>
    <lineage>
        <taxon>Eukaryota</taxon>
        <taxon>Metazoa</taxon>
        <taxon>Ecdysozoa</taxon>
        <taxon>Arthropoda</taxon>
        <taxon>Chelicerata</taxon>
        <taxon>Arachnida</taxon>
        <taxon>Araneae</taxon>
        <taxon>Araneomorphae</taxon>
        <taxon>Entelegynae</taxon>
        <taxon>Araneoidea</taxon>
        <taxon>Araneidae</taxon>
        <taxon>Caerostris</taxon>
    </lineage>
</organism>
<dbReference type="EMBL" id="BPLR01000659">
    <property type="protein sequence ID" value="GIY96446.1"/>
    <property type="molecule type" value="Genomic_DNA"/>
</dbReference>
<gene>
    <name evidence="1" type="ORF">CEXT_7261</name>
</gene>
<sequence>MKKSLNMIKQNVQLLREIEPTAYTCLQNCKKARRMVNETHVQFTESFGENEFSQTCKGWKPLITKKSSICELWLTLDDMVVHSTCGRKMCLQTEPTSTNVPEGLRK</sequence>